<gene>
    <name evidence="2" type="ORF">C2G38_2060016</name>
</gene>
<comment type="caution">
    <text evidence="2">The sequence shown here is derived from an EMBL/GenBank/DDBJ whole genome shotgun (WGS) entry which is preliminary data.</text>
</comment>
<dbReference type="Proteomes" id="UP000266673">
    <property type="component" value="Unassembled WGS sequence"/>
</dbReference>
<protein>
    <submittedName>
        <fullName evidence="2">Uncharacterized protein</fullName>
    </submittedName>
</protein>
<dbReference type="OrthoDB" id="2465172at2759"/>
<feature type="compositionally biased region" description="Polar residues" evidence="1">
    <location>
        <begin position="199"/>
        <end position="233"/>
    </location>
</feature>
<reference evidence="2 3" key="1">
    <citation type="submission" date="2018-06" db="EMBL/GenBank/DDBJ databases">
        <title>Comparative genomics reveals the genomic features of Rhizophagus irregularis, R. cerebriforme, R. diaphanum and Gigaspora rosea, and their symbiotic lifestyle signature.</title>
        <authorList>
            <person name="Morin E."/>
            <person name="San Clemente H."/>
            <person name="Chen E.C.H."/>
            <person name="De La Providencia I."/>
            <person name="Hainaut M."/>
            <person name="Kuo A."/>
            <person name="Kohler A."/>
            <person name="Murat C."/>
            <person name="Tang N."/>
            <person name="Roy S."/>
            <person name="Loubradou J."/>
            <person name="Henrissat B."/>
            <person name="Grigoriev I.V."/>
            <person name="Corradi N."/>
            <person name="Roux C."/>
            <person name="Martin F.M."/>
        </authorList>
    </citation>
    <scope>NUCLEOTIDE SEQUENCE [LARGE SCALE GENOMIC DNA]</scope>
    <source>
        <strain evidence="2 3">DAOM 194757</strain>
    </source>
</reference>
<proteinExistence type="predicted"/>
<organism evidence="2 3">
    <name type="scientific">Gigaspora rosea</name>
    <dbReference type="NCBI Taxonomy" id="44941"/>
    <lineage>
        <taxon>Eukaryota</taxon>
        <taxon>Fungi</taxon>
        <taxon>Fungi incertae sedis</taxon>
        <taxon>Mucoromycota</taxon>
        <taxon>Glomeromycotina</taxon>
        <taxon>Glomeromycetes</taxon>
        <taxon>Diversisporales</taxon>
        <taxon>Gigasporaceae</taxon>
        <taxon>Gigaspora</taxon>
    </lineage>
</organism>
<feature type="region of interest" description="Disordered" evidence="1">
    <location>
        <begin position="194"/>
        <end position="233"/>
    </location>
</feature>
<dbReference type="EMBL" id="QKWP01000074">
    <property type="protein sequence ID" value="RIB28170.1"/>
    <property type="molecule type" value="Genomic_DNA"/>
</dbReference>
<dbReference type="AlphaFoldDB" id="A0A397W089"/>
<accession>A0A397W089</accession>
<evidence type="ECO:0000313" key="3">
    <source>
        <dbReference type="Proteomes" id="UP000266673"/>
    </source>
</evidence>
<evidence type="ECO:0000313" key="2">
    <source>
        <dbReference type="EMBL" id="RIB28170.1"/>
    </source>
</evidence>
<keyword evidence="3" id="KW-1185">Reference proteome</keyword>
<sequence length="233" mass="26510">MSSHITLIIIVVTKEDSNSLTQGFAKYQPKYFYSFKNPYIEFSFVVENSEQYITASNVTVVATREPNQEFNAANIPISIPHCMLFVLYNPFTNSKNVLMRIRVLYSANSKCFTYLRANNSIRTGRTFLISGFFRYVSSDMTMKEATDIDFFIFPNAKMTFELEDKIFSSSSNSNNRLDIDLIIDEIESNTTLPLKKPRNLNSRTCNQDNASNIKNSSVLNSASPTNTTRPAKT</sequence>
<evidence type="ECO:0000256" key="1">
    <source>
        <dbReference type="SAM" id="MobiDB-lite"/>
    </source>
</evidence>
<name>A0A397W089_9GLOM</name>